<dbReference type="PANTHER" id="PTHR33695:SF1">
    <property type="entry name" value="LIPOPROTEIN SIGNAL PEPTIDASE"/>
    <property type="match status" value="1"/>
</dbReference>
<evidence type="ECO:0000313" key="12">
    <source>
        <dbReference type="Proteomes" id="UP000253908"/>
    </source>
</evidence>
<comment type="similarity">
    <text evidence="1 9 10">Belongs to the peptidase A8 family.</text>
</comment>
<comment type="pathway">
    <text evidence="9">Protein modification; lipoprotein biosynthesis (signal peptide cleavage).</text>
</comment>
<evidence type="ECO:0000256" key="9">
    <source>
        <dbReference type="HAMAP-Rule" id="MF_00161"/>
    </source>
</evidence>
<evidence type="ECO:0000256" key="4">
    <source>
        <dbReference type="ARBA" id="ARBA00022692"/>
    </source>
</evidence>
<comment type="catalytic activity">
    <reaction evidence="9">
        <text>Release of signal peptides from bacterial membrane prolipoproteins. Hydrolyzes -Xaa-Yaa-Zaa-|-(S,diacylglyceryl)Cys-, in which Xaa is hydrophobic (preferably Leu), and Yaa (Ala or Ser) and Zaa (Gly or Ala) have small, neutral side chains.</text>
        <dbReference type="EC" id="3.4.23.36"/>
    </reaction>
</comment>
<proteinExistence type="inferred from homology"/>
<evidence type="ECO:0000256" key="6">
    <source>
        <dbReference type="ARBA" id="ARBA00022801"/>
    </source>
</evidence>
<keyword evidence="6 9" id="KW-0378">Hydrolase</keyword>
<feature type="transmembrane region" description="Helical" evidence="9">
    <location>
        <begin position="89"/>
        <end position="108"/>
    </location>
</feature>
<keyword evidence="3 9" id="KW-0645">Protease</keyword>
<keyword evidence="2 9" id="KW-1003">Cell membrane</keyword>
<dbReference type="PANTHER" id="PTHR33695">
    <property type="entry name" value="LIPOPROTEIN SIGNAL PEPTIDASE"/>
    <property type="match status" value="1"/>
</dbReference>
<dbReference type="EC" id="3.4.23.36" evidence="9"/>
<evidence type="ECO:0000256" key="2">
    <source>
        <dbReference type="ARBA" id="ARBA00022475"/>
    </source>
</evidence>
<dbReference type="GO" id="GO:0004190">
    <property type="term" value="F:aspartic-type endopeptidase activity"/>
    <property type="evidence" value="ECO:0007669"/>
    <property type="project" value="UniProtKB-UniRule"/>
</dbReference>
<evidence type="ECO:0000256" key="1">
    <source>
        <dbReference type="ARBA" id="ARBA00006139"/>
    </source>
</evidence>
<keyword evidence="12" id="KW-1185">Reference proteome</keyword>
<evidence type="ECO:0000256" key="8">
    <source>
        <dbReference type="ARBA" id="ARBA00023136"/>
    </source>
</evidence>
<feature type="transmembrane region" description="Helical" evidence="9">
    <location>
        <begin position="128"/>
        <end position="148"/>
    </location>
</feature>
<name>A0A345PEU8_9BACI</name>
<dbReference type="HAMAP" id="MF_00161">
    <property type="entry name" value="LspA"/>
    <property type="match status" value="1"/>
</dbReference>
<dbReference type="KEGG" id="ocn:CUC15_06175"/>
<gene>
    <name evidence="9 11" type="primary">lspA</name>
    <name evidence="11" type="ORF">CUC15_06175</name>
</gene>
<dbReference type="GO" id="GO:0005886">
    <property type="term" value="C:plasma membrane"/>
    <property type="evidence" value="ECO:0007669"/>
    <property type="project" value="UniProtKB-SubCell"/>
</dbReference>
<evidence type="ECO:0000256" key="7">
    <source>
        <dbReference type="ARBA" id="ARBA00022989"/>
    </source>
</evidence>
<evidence type="ECO:0000313" key="11">
    <source>
        <dbReference type="EMBL" id="AXI08528.1"/>
    </source>
</evidence>
<feature type="active site" evidence="9">
    <location>
        <position position="128"/>
    </location>
</feature>
<feature type="transmembrane region" description="Helical" evidence="9">
    <location>
        <begin position="5"/>
        <end position="23"/>
    </location>
</feature>
<dbReference type="InterPro" id="IPR001872">
    <property type="entry name" value="Peptidase_A8"/>
</dbReference>
<dbReference type="OrthoDB" id="9810259at2"/>
<keyword evidence="7 9" id="KW-1133">Transmembrane helix</keyword>
<dbReference type="NCBIfam" id="TIGR00077">
    <property type="entry name" value="lspA"/>
    <property type="match status" value="1"/>
</dbReference>
<feature type="transmembrane region" description="Helical" evidence="9">
    <location>
        <begin position="58"/>
        <end position="77"/>
    </location>
</feature>
<protein>
    <recommendedName>
        <fullName evidence="9">Lipoprotein signal peptidase</fullName>
        <ecNumber evidence="9">3.4.23.36</ecNumber>
    </recommendedName>
    <alternativeName>
        <fullName evidence="9">Prolipoprotein signal peptidase</fullName>
    </alternativeName>
    <alternativeName>
        <fullName evidence="9">Signal peptidase II</fullName>
        <shortName evidence="9">SPase II</shortName>
    </alternativeName>
</protein>
<feature type="active site" evidence="9">
    <location>
        <position position="113"/>
    </location>
</feature>
<dbReference type="PRINTS" id="PR00781">
    <property type="entry name" value="LIPOSIGPTASE"/>
</dbReference>
<evidence type="ECO:0000256" key="10">
    <source>
        <dbReference type="RuleBase" id="RU004181"/>
    </source>
</evidence>
<keyword evidence="4 9" id="KW-0812">Transmembrane</keyword>
<dbReference type="GO" id="GO:0006508">
    <property type="term" value="P:proteolysis"/>
    <property type="evidence" value="ECO:0007669"/>
    <property type="project" value="UniProtKB-KW"/>
</dbReference>
<dbReference type="Proteomes" id="UP000253908">
    <property type="component" value="Chromosome"/>
</dbReference>
<comment type="subcellular location">
    <subcellularLocation>
        <location evidence="9">Cell membrane</location>
        <topology evidence="9">Multi-pass membrane protein</topology>
    </subcellularLocation>
</comment>
<evidence type="ECO:0000256" key="3">
    <source>
        <dbReference type="ARBA" id="ARBA00022670"/>
    </source>
</evidence>
<dbReference type="EMBL" id="CP024848">
    <property type="protein sequence ID" value="AXI08528.1"/>
    <property type="molecule type" value="Genomic_DNA"/>
</dbReference>
<evidence type="ECO:0000256" key="5">
    <source>
        <dbReference type="ARBA" id="ARBA00022750"/>
    </source>
</evidence>
<keyword evidence="5 9" id="KW-0064">Aspartyl protease</keyword>
<dbReference type="AlphaFoldDB" id="A0A345PEU8"/>
<accession>A0A345PEU8</accession>
<reference evidence="12" key="1">
    <citation type="submission" date="2017-11" db="EMBL/GenBank/DDBJ databases">
        <authorList>
            <person name="Zhu W."/>
        </authorList>
    </citation>
    <scope>NUCLEOTIDE SEQUENCE [LARGE SCALE GENOMIC DNA]</scope>
    <source>
        <strain evidence="12">160</strain>
    </source>
</reference>
<dbReference type="Pfam" id="PF01252">
    <property type="entry name" value="Peptidase_A8"/>
    <property type="match status" value="1"/>
</dbReference>
<comment type="function">
    <text evidence="9">This protein specifically catalyzes the removal of signal peptides from prolipoproteins.</text>
</comment>
<sequence>MLILFYIVASFVIIIDQLTKYWIRTYLSVGDTMVVWEGVLNFTHIQNSGAAFGLFEGFGRLFVPVAIIIAIVSIFMLNKGYINGKVLEIGTALFVGGAVGNAIDRILFNQVTDFIHFQFRQGIPNLADYALSFGVVLIFIDSVIVDAIRKRRATEPETEINEKNYDQGR</sequence>
<organism evidence="11 12">
    <name type="scientific">Oceanobacillus zhaokaii</name>
    <dbReference type="NCBI Taxonomy" id="2052660"/>
    <lineage>
        <taxon>Bacteria</taxon>
        <taxon>Bacillati</taxon>
        <taxon>Bacillota</taxon>
        <taxon>Bacilli</taxon>
        <taxon>Bacillales</taxon>
        <taxon>Bacillaceae</taxon>
        <taxon>Oceanobacillus</taxon>
    </lineage>
</organism>
<dbReference type="UniPathway" id="UPA00665"/>
<keyword evidence="8 9" id="KW-0472">Membrane</keyword>